<gene>
    <name evidence="1" type="ORF">Dxin01_00227</name>
</gene>
<name>A0ABP9V5H7_9DEIO</name>
<dbReference type="InterPro" id="IPR006311">
    <property type="entry name" value="TAT_signal"/>
</dbReference>
<evidence type="ECO:0000313" key="1">
    <source>
        <dbReference type="EMBL" id="GAA5500506.1"/>
    </source>
</evidence>
<protein>
    <recommendedName>
        <fullName evidence="3">Ferritin-like domain-containing protein</fullName>
    </recommendedName>
</protein>
<dbReference type="Pfam" id="PF13668">
    <property type="entry name" value="Ferritin_2"/>
    <property type="match status" value="1"/>
</dbReference>
<keyword evidence="2" id="KW-1185">Reference proteome</keyword>
<dbReference type="EMBL" id="BAABRN010000002">
    <property type="protein sequence ID" value="GAA5500506.1"/>
    <property type="molecule type" value="Genomic_DNA"/>
</dbReference>
<proteinExistence type="predicted"/>
<sequence>MSQDTDQIIAVPAVSGKTRRHFLGMAGLMGAGAMLSGCTSVFATTPAKANLDAVIFNFALNLEYLEAAFYLAAVGKLELLDAAGGNSSMVTLPAGFTGKNGNGVSFATPAIAAYANETAIDELNHVKVIRKVLGSAAVAQPQLDLGPAFAAAGNAASKGAITGFNPYANELFFLHGAFIFEDVGVTAYKGAARLLVDDSSGGNLENAAGILAVEAYHAGMIRTLLYQQKDVVAAAGLTVAQIVQAISDLRDAVDGPSDDDQGITDGSMSNIVLADNNSIAYSRTPRNVANIVFLDTTGKAAAGGFFPNGLAGNSVTGDYSSILSL</sequence>
<evidence type="ECO:0000313" key="2">
    <source>
        <dbReference type="Proteomes" id="UP001458946"/>
    </source>
</evidence>
<organism evidence="1 2">
    <name type="scientific">Deinococcus xinjiangensis</name>
    <dbReference type="NCBI Taxonomy" id="457454"/>
    <lineage>
        <taxon>Bacteria</taxon>
        <taxon>Thermotogati</taxon>
        <taxon>Deinococcota</taxon>
        <taxon>Deinococci</taxon>
        <taxon>Deinococcales</taxon>
        <taxon>Deinococcaceae</taxon>
        <taxon>Deinococcus</taxon>
    </lineage>
</organism>
<dbReference type="PANTHER" id="PTHR31694">
    <property type="entry name" value="DESICCATION-LIKE PROTEIN"/>
    <property type="match status" value="1"/>
</dbReference>
<comment type="caution">
    <text evidence="1">The sequence shown here is derived from an EMBL/GenBank/DDBJ whole genome shotgun (WGS) entry which is preliminary data.</text>
</comment>
<reference evidence="1 2" key="1">
    <citation type="submission" date="2024-02" db="EMBL/GenBank/DDBJ databases">
        <title>Deinococcus xinjiangensis NBRC 107630.</title>
        <authorList>
            <person name="Ichikawa N."/>
            <person name="Katano-Makiyama Y."/>
            <person name="Hidaka K."/>
        </authorList>
    </citation>
    <scope>NUCLEOTIDE SEQUENCE [LARGE SCALE GENOMIC DNA]</scope>
    <source>
        <strain evidence="1 2">NBRC 107630</strain>
    </source>
</reference>
<dbReference type="RefSeq" id="WP_353540494.1">
    <property type="nucleotide sequence ID" value="NZ_BAABRN010000002.1"/>
</dbReference>
<dbReference type="PANTHER" id="PTHR31694:SF26">
    <property type="entry name" value="OS05G0151100 PROTEIN"/>
    <property type="match status" value="1"/>
</dbReference>
<dbReference type="Proteomes" id="UP001458946">
    <property type="component" value="Unassembled WGS sequence"/>
</dbReference>
<dbReference type="PROSITE" id="PS51318">
    <property type="entry name" value="TAT"/>
    <property type="match status" value="1"/>
</dbReference>
<dbReference type="InterPro" id="IPR052965">
    <property type="entry name" value="Pigment-catalase-like"/>
</dbReference>
<accession>A0ABP9V5H7</accession>
<evidence type="ECO:0008006" key="3">
    <source>
        <dbReference type="Google" id="ProtNLM"/>
    </source>
</evidence>